<dbReference type="Pfam" id="PF04149">
    <property type="entry name" value="DUF397"/>
    <property type="match status" value="1"/>
</dbReference>
<evidence type="ECO:0000256" key="1">
    <source>
        <dbReference type="SAM" id="MobiDB-lite"/>
    </source>
</evidence>
<gene>
    <name evidence="3" type="ORF">AB0L16_32570</name>
</gene>
<evidence type="ECO:0000313" key="3">
    <source>
        <dbReference type="EMBL" id="MEV5511098.1"/>
    </source>
</evidence>
<dbReference type="InterPro" id="IPR007278">
    <property type="entry name" value="DUF397"/>
</dbReference>
<proteinExistence type="predicted"/>
<comment type="caution">
    <text evidence="3">The sequence shown here is derived from an EMBL/GenBank/DDBJ whole genome shotgun (WGS) entry which is preliminary data.</text>
</comment>
<organism evidence="3 4">
    <name type="scientific">Streptomyces orinoci</name>
    <name type="common">Streptoverticillium orinoci</name>
    <dbReference type="NCBI Taxonomy" id="67339"/>
    <lineage>
        <taxon>Bacteria</taxon>
        <taxon>Bacillati</taxon>
        <taxon>Actinomycetota</taxon>
        <taxon>Actinomycetes</taxon>
        <taxon>Kitasatosporales</taxon>
        <taxon>Streptomycetaceae</taxon>
        <taxon>Streptomyces</taxon>
    </lineage>
</organism>
<feature type="domain" description="DUF397" evidence="2">
    <location>
        <begin position="8"/>
        <end position="59"/>
    </location>
</feature>
<keyword evidence="4" id="KW-1185">Reference proteome</keyword>
<dbReference type="EMBL" id="JBFAUK010000050">
    <property type="protein sequence ID" value="MEV5511098.1"/>
    <property type="molecule type" value="Genomic_DNA"/>
</dbReference>
<evidence type="ECO:0000259" key="2">
    <source>
        <dbReference type="Pfam" id="PF04149"/>
    </source>
</evidence>
<evidence type="ECO:0000313" key="4">
    <source>
        <dbReference type="Proteomes" id="UP001552594"/>
    </source>
</evidence>
<name>A0ABV3K826_STRON</name>
<dbReference type="Proteomes" id="UP001552594">
    <property type="component" value="Unassembled WGS sequence"/>
</dbReference>
<sequence length="65" mass="7186">MCTAHRNATFKKASYSSGGQNCLEVSAPDNAGNIVIRDSKARSRLLHFSTSTWRHFIAEICTGRD</sequence>
<accession>A0ABV3K826</accession>
<dbReference type="RefSeq" id="WP_109281960.1">
    <property type="nucleotide sequence ID" value="NZ_JBFAUK010000050.1"/>
</dbReference>
<feature type="region of interest" description="Disordered" evidence="1">
    <location>
        <begin position="1"/>
        <end position="20"/>
    </location>
</feature>
<protein>
    <submittedName>
        <fullName evidence="3">DUF397 domain-containing protein</fullName>
    </submittedName>
</protein>
<reference evidence="3 4" key="1">
    <citation type="submission" date="2024-06" db="EMBL/GenBank/DDBJ databases">
        <title>The Natural Products Discovery Center: Release of the First 8490 Sequenced Strains for Exploring Actinobacteria Biosynthetic Diversity.</title>
        <authorList>
            <person name="Kalkreuter E."/>
            <person name="Kautsar S.A."/>
            <person name="Yang D."/>
            <person name="Bader C.D."/>
            <person name="Teijaro C.N."/>
            <person name="Fluegel L."/>
            <person name="Davis C.M."/>
            <person name="Simpson J.R."/>
            <person name="Lauterbach L."/>
            <person name="Steele A.D."/>
            <person name="Gui C."/>
            <person name="Meng S."/>
            <person name="Li G."/>
            <person name="Viehrig K."/>
            <person name="Ye F."/>
            <person name="Su P."/>
            <person name="Kiefer A.F."/>
            <person name="Nichols A."/>
            <person name="Cepeda A.J."/>
            <person name="Yan W."/>
            <person name="Fan B."/>
            <person name="Jiang Y."/>
            <person name="Adhikari A."/>
            <person name="Zheng C.-J."/>
            <person name="Schuster L."/>
            <person name="Cowan T.M."/>
            <person name="Smanski M.J."/>
            <person name="Chevrette M.G."/>
            <person name="De Carvalho L.P.S."/>
            <person name="Shen B."/>
        </authorList>
    </citation>
    <scope>NUCLEOTIDE SEQUENCE [LARGE SCALE GENOMIC DNA]</scope>
    <source>
        <strain evidence="3 4">NPDC052347</strain>
    </source>
</reference>